<evidence type="ECO:0000313" key="7">
    <source>
        <dbReference type="EMBL" id="EEF26508.1"/>
    </source>
</evidence>
<dbReference type="Gene3D" id="2.40.440.10">
    <property type="entry name" value="L,D-transpeptidase catalytic domain-like"/>
    <property type="match status" value="1"/>
</dbReference>
<protein>
    <recommendedName>
        <fullName evidence="6">L,D-TPase catalytic domain-containing protein</fullName>
    </recommendedName>
</protein>
<dbReference type="PANTHER" id="PTHR36699:SF1">
    <property type="entry name" value="L,D-TRANSPEPTIDASE YAFK-RELATED"/>
    <property type="match status" value="1"/>
</dbReference>
<proteinExistence type="predicted"/>
<accession>B9TCA8</accession>
<evidence type="ECO:0000313" key="8">
    <source>
        <dbReference type="Proteomes" id="UP000008311"/>
    </source>
</evidence>
<dbReference type="Proteomes" id="UP000008311">
    <property type="component" value="Unassembled WGS sequence"/>
</dbReference>
<dbReference type="CDD" id="cd16913">
    <property type="entry name" value="YkuD_like"/>
    <property type="match status" value="1"/>
</dbReference>
<dbReference type="InterPro" id="IPR056203">
    <property type="entry name" value="Cds6_C"/>
</dbReference>
<dbReference type="InterPro" id="IPR038063">
    <property type="entry name" value="Transpep_catalytic_dom"/>
</dbReference>
<dbReference type="PANTHER" id="PTHR36699">
    <property type="entry name" value="LD-TRANSPEPTIDASE"/>
    <property type="match status" value="1"/>
</dbReference>
<dbReference type="PROSITE" id="PS52029">
    <property type="entry name" value="LD_TPASE"/>
    <property type="match status" value="1"/>
</dbReference>
<dbReference type="UniPathway" id="UPA00219"/>
<dbReference type="InParanoid" id="B9TCA8"/>
<evidence type="ECO:0000256" key="3">
    <source>
        <dbReference type="ARBA" id="ARBA00022960"/>
    </source>
</evidence>
<dbReference type="SUPFAM" id="SSF141523">
    <property type="entry name" value="L,D-transpeptidase catalytic domain-like"/>
    <property type="match status" value="1"/>
</dbReference>
<dbReference type="Gene3D" id="3.10.450.50">
    <property type="match status" value="1"/>
</dbReference>
<sequence>MYGTAAYPLSYPNEWDKHRGKNGHGIWLHGTPSNTYSRPPRASDGCVVLTNPDISALAPVLQEGRTPVVIVGSNLGNPEALQAERESLMQAMEQWRRDWEAQNTEDYLSKYSRDFFSEGKNLKTWSEEKRKVQQTPAKTAIQLSNLSVFRYPDGKQQMAVVSFDQDFKSERLKSHMRKRQYWILEDGQWKILYEGTA</sequence>
<keyword evidence="5" id="KW-0961">Cell wall biogenesis/degradation</keyword>
<dbReference type="GO" id="GO:0008360">
    <property type="term" value="P:regulation of cell shape"/>
    <property type="evidence" value="ECO:0007669"/>
    <property type="project" value="UniProtKB-KW"/>
</dbReference>
<gene>
    <name evidence="7" type="ORF">RCOM_0329910</name>
</gene>
<dbReference type="InterPro" id="IPR005490">
    <property type="entry name" value="LD_TPept_cat_dom"/>
</dbReference>
<keyword evidence="8" id="KW-1185">Reference proteome</keyword>
<dbReference type="GO" id="GO:0016740">
    <property type="term" value="F:transferase activity"/>
    <property type="evidence" value="ECO:0007669"/>
    <property type="project" value="UniProtKB-KW"/>
</dbReference>
<dbReference type="Pfam" id="PF03734">
    <property type="entry name" value="YkuD"/>
    <property type="match status" value="1"/>
</dbReference>
<dbReference type="GO" id="GO:0071555">
    <property type="term" value="P:cell wall organization"/>
    <property type="evidence" value="ECO:0007669"/>
    <property type="project" value="UniProtKB-KW"/>
</dbReference>
<organism evidence="7 8">
    <name type="scientific">Ricinus communis</name>
    <name type="common">Castor bean</name>
    <dbReference type="NCBI Taxonomy" id="3988"/>
    <lineage>
        <taxon>Eukaryota</taxon>
        <taxon>Viridiplantae</taxon>
        <taxon>Streptophyta</taxon>
        <taxon>Embryophyta</taxon>
        <taxon>Tracheophyta</taxon>
        <taxon>Spermatophyta</taxon>
        <taxon>Magnoliopsida</taxon>
        <taxon>eudicotyledons</taxon>
        <taxon>Gunneridae</taxon>
        <taxon>Pentapetalae</taxon>
        <taxon>rosids</taxon>
        <taxon>fabids</taxon>
        <taxon>Malpighiales</taxon>
        <taxon>Euphorbiaceae</taxon>
        <taxon>Acalyphoideae</taxon>
        <taxon>Acalypheae</taxon>
        <taxon>Ricinus</taxon>
    </lineage>
</organism>
<keyword evidence="4" id="KW-0573">Peptidoglycan synthesis</keyword>
<comment type="pathway">
    <text evidence="1">Cell wall biogenesis; peptidoglycan biosynthesis.</text>
</comment>
<dbReference type="Pfam" id="PF24125">
    <property type="entry name" value="Cds6_C"/>
    <property type="match status" value="1"/>
</dbReference>
<evidence type="ECO:0000256" key="1">
    <source>
        <dbReference type="ARBA" id="ARBA00004752"/>
    </source>
</evidence>
<feature type="domain" description="L,D-TPase catalytic" evidence="6">
    <location>
        <begin position="1"/>
        <end position="71"/>
    </location>
</feature>
<dbReference type="EMBL" id="EQ977131">
    <property type="protein sequence ID" value="EEF26508.1"/>
    <property type="molecule type" value="Genomic_DNA"/>
</dbReference>
<dbReference type="SUPFAM" id="SSF54427">
    <property type="entry name" value="NTF2-like"/>
    <property type="match status" value="1"/>
</dbReference>
<dbReference type="InterPro" id="IPR032710">
    <property type="entry name" value="NTF2-like_dom_sf"/>
</dbReference>
<evidence type="ECO:0000256" key="4">
    <source>
        <dbReference type="ARBA" id="ARBA00022984"/>
    </source>
</evidence>
<keyword evidence="2" id="KW-0808">Transferase</keyword>
<evidence type="ECO:0000256" key="5">
    <source>
        <dbReference type="ARBA" id="ARBA00023316"/>
    </source>
</evidence>
<evidence type="ECO:0000259" key="6">
    <source>
        <dbReference type="PROSITE" id="PS52029"/>
    </source>
</evidence>
<name>B9TCA8_RICCO</name>
<reference evidence="8" key="1">
    <citation type="journal article" date="2010" name="Nat. Biotechnol.">
        <title>Draft genome sequence of the oilseed species Ricinus communis.</title>
        <authorList>
            <person name="Chan A.P."/>
            <person name="Crabtree J."/>
            <person name="Zhao Q."/>
            <person name="Lorenzi H."/>
            <person name="Orvis J."/>
            <person name="Puiu D."/>
            <person name="Melake-Berhan A."/>
            <person name="Jones K.M."/>
            <person name="Redman J."/>
            <person name="Chen G."/>
            <person name="Cahoon E.B."/>
            <person name="Gedil M."/>
            <person name="Stanke M."/>
            <person name="Haas B.J."/>
            <person name="Wortman J.R."/>
            <person name="Fraser-Liggett C.M."/>
            <person name="Ravel J."/>
            <person name="Rabinowicz P.D."/>
        </authorList>
    </citation>
    <scope>NUCLEOTIDE SEQUENCE [LARGE SCALE GENOMIC DNA]</scope>
    <source>
        <strain evidence="8">cv. Hale</strain>
    </source>
</reference>
<keyword evidence="3" id="KW-0133">Cell shape</keyword>
<dbReference type="AlphaFoldDB" id="B9TCA8"/>
<evidence type="ECO:0000256" key="2">
    <source>
        <dbReference type="ARBA" id="ARBA00022679"/>
    </source>
</evidence>